<dbReference type="InterPro" id="IPR043502">
    <property type="entry name" value="DNA/RNA_pol_sf"/>
</dbReference>
<reference evidence="3" key="1">
    <citation type="submission" date="2023-06" db="EMBL/GenBank/DDBJ databases">
        <title>Male Hemibagrus guttatus genome.</title>
        <authorList>
            <person name="Bian C."/>
        </authorList>
    </citation>
    <scope>NUCLEOTIDE SEQUENCE</scope>
    <source>
        <strain evidence="3">Male_cb2023</strain>
        <tissue evidence="3">Muscle</tissue>
    </source>
</reference>
<keyword evidence="1" id="KW-0472">Membrane</keyword>
<dbReference type="PANTHER" id="PTHR47510:SF3">
    <property type="entry name" value="ENDO_EXONUCLEASE_PHOSPHATASE DOMAIN-CONTAINING PROTEIN"/>
    <property type="match status" value="1"/>
</dbReference>
<dbReference type="PANTHER" id="PTHR47510">
    <property type="entry name" value="REVERSE TRANSCRIPTASE DOMAIN-CONTAINING PROTEIN"/>
    <property type="match status" value="1"/>
</dbReference>
<protein>
    <recommendedName>
        <fullName evidence="2">Reverse transcriptase domain-containing protein</fullName>
    </recommendedName>
</protein>
<feature type="transmembrane region" description="Helical" evidence="1">
    <location>
        <begin position="965"/>
        <end position="992"/>
    </location>
</feature>
<organism evidence="3 4">
    <name type="scientific">Hemibagrus guttatus</name>
    <dbReference type="NCBI Taxonomy" id="175788"/>
    <lineage>
        <taxon>Eukaryota</taxon>
        <taxon>Metazoa</taxon>
        <taxon>Chordata</taxon>
        <taxon>Craniata</taxon>
        <taxon>Vertebrata</taxon>
        <taxon>Euteleostomi</taxon>
        <taxon>Actinopterygii</taxon>
        <taxon>Neopterygii</taxon>
        <taxon>Teleostei</taxon>
        <taxon>Ostariophysi</taxon>
        <taxon>Siluriformes</taxon>
        <taxon>Bagridae</taxon>
        <taxon>Hemibagrus</taxon>
    </lineage>
</organism>
<dbReference type="SUPFAM" id="SSF56672">
    <property type="entry name" value="DNA/RNA polymerases"/>
    <property type="match status" value="3"/>
</dbReference>
<dbReference type="InterPro" id="IPR015095">
    <property type="entry name" value="AlkB_hom8_N"/>
</dbReference>
<evidence type="ECO:0000313" key="4">
    <source>
        <dbReference type="Proteomes" id="UP001274896"/>
    </source>
</evidence>
<dbReference type="Pfam" id="PF00078">
    <property type="entry name" value="RVT_1"/>
    <property type="match status" value="1"/>
</dbReference>
<sequence length="1113" mass="126128">MKKYISKSPAAGIIRPSSSPAGAGSFFEKKDKSLHPCIDYRGLNDITIKNRYPLPLMTFVSLQSWTSETSTTCFTRDELLDIRQNTPHNILPVFNYSDVLLDIVVGGAVALFKCFKKRKRGKRAGALVKLRQRGFRTVLPSIHLANLRSLPNKMDELLLLSRTNKDFSNSAALCFTESWLNDAIPDSALNLPGFQLFRADRVAESAGKSRGGGTCFYINERWCTDVTVLKKMCCPDLEAFFINCKPFYSPREFSSFILVSVYIPPQAHVSSALQHLADEITHTEQQHPDSVIIILGDFNKANLSHELPKFKQHISCPTRDKNILDHCYTTIKDAYRSVPRAALGLSDHCLVHLLPTYRPKLKSAKPVVRTVKRWTSETEQNLQACFECTDWSIFEAGATDLDELTETVTSYISFCEDMCIPTRTYLSFNNDKPWFTSKLRHLRQAKEDAFRNGDRVLYNQARNTLNKEIRVAKRSYAKKLENQFSANDPASVWKGLKYITNYKTPSPSTEANQQLAEDLNEFYCRFETAGLTPHAPSEHLSIQPLTPPATPLSPPPALWINEDDVRQIFLKQKKRKAPGPDGVTPVCLRTCADQLAFIFSQIFNRSLELCEVPACFKRSTIIPIPKKPKMTGFNDYRPVALTSVVMKSFERLVLAYLKNITGPLLDPLQFAYRANRSVDDAVNMGLHFILQHLDKSGTYVRLLFVDFSSAFNTIIPTLLQTKLTQLSVPSSICQWITSFLTDRHQLVKLGKFKSNSRTTSTGAPQDCVLSPLLFSLYTNDCTSTDPSIKLLKFADDTTVIGLIQDGDESAYRQEIEQLAAWCSRNNLKLNTLKTVEMIVDFRRNTPALPPLTIMNSTVPTVASFRFLGTTISQDLKWDTHIDATIKKAQQRLYFLRQLRKFNLPQELLIHFYSAVIESVLCTSITVWFGSATKSDMRRLQRTVRTAERIIGAPLPTLQELYTSRLFLILILILILINDVLRDFLNIFVFAYLDNILISSHSLKEHISCLSRLKNVSSTKHHLPWFQDFPIQNRDRTFQALTSTKLPFQWNAQADKAFSDLKHRFSSAKSLLFLLTPSHPLPKGTNILGIVSSFPSNWLWKSGGIGCRVPKSPF</sequence>
<evidence type="ECO:0000313" key="3">
    <source>
        <dbReference type="EMBL" id="KAK3546433.1"/>
    </source>
</evidence>
<feature type="transmembrane region" description="Helical" evidence="1">
    <location>
        <begin position="907"/>
        <end position="928"/>
    </location>
</feature>
<keyword evidence="1" id="KW-0812">Transmembrane</keyword>
<keyword evidence="4" id="KW-1185">Reference proteome</keyword>
<keyword evidence="1" id="KW-1133">Transmembrane helix</keyword>
<dbReference type="InterPro" id="IPR000477">
    <property type="entry name" value="RT_dom"/>
</dbReference>
<evidence type="ECO:0000259" key="2">
    <source>
        <dbReference type="PROSITE" id="PS50878"/>
    </source>
</evidence>
<feature type="domain" description="Reverse transcriptase" evidence="2">
    <location>
        <begin position="605"/>
        <end position="871"/>
    </location>
</feature>
<dbReference type="SUPFAM" id="SSF56219">
    <property type="entry name" value="DNase I-like"/>
    <property type="match status" value="1"/>
</dbReference>
<dbReference type="AlphaFoldDB" id="A0AAE0RAB4"/>
<dbReference type="PROSITE" id="PS50878">
    <property type="entry name" value="RT_POL"/>
    <property type="match status" value="1"/>
</dbReference>
<evidence type="ECO:0000256" key="1">
    <source>
        <dbReference type="SAM" id="Phobius"/>
    </source>
</evidence>
<dbReference type="Gene3D" id="3.60.10.10">
    <property type="entry name" value="Endonuclease/exonuclease/phosphatase"/>
    <property type="match status" value="1"/>
</dbReference>
<name>A0AAE0RAB4_9TELE</name>
<dbReference type="CDD" id="cd01650">
    <property type="entry name" value="RT_nLTR_like"/>
    <property type="match status" value="1"/>
</dbReference>
<gene>
    <name evidence="3" type="ORF">QTP70_026405</name>
</gene>
<dbReference type="Gene3D" id="3.10.10.10">
    <property type="entry name" value="HIV Type 1 Reverse Transcriptase, subunit A, domain 1"/>
    <property type="match status" value="1"/>
</dbReference>
<comment type="caution">
    <text evidence="3">The sequence shown here is derived from an EMBL/GenBank/DDBJ whole genome shotgun (WGS) entry which is preliminary data.</text>
</comment>
<dbReference type="Proteomes" id="UP001274896">
    <property type="component" value="Unassembled WGS sequence"/>
</dbReference>
<dbReference type="GO" id="GO:0008168">
    <property type="term" value="F:methyltransferase activity"/>
    <property type="evidence" value="ECO:0007669"/>
    <property type="project" value="InterPro"/>
</dbReference>
<proteinExistence type="predicted"/>
<dbReference type="InterPro" id="IPR036691">
    <property type="entry name" value="Endo/exonu/phosph_ase_sf"/>
</dbReference>
<dbReference type="Pfam" id="PF09004">
    <property type="entry name" value="ALKBH8_N"/>
    <property type="match status" value="1"/>
</dbReference>
<accession>A0AAE0RAB4</accession>
<dbReference type="EMBL" id="JAUCMX010000005">
    <property type="protein sequence ID" value="KAK3546433.1"/>
    <property type="molecule type" value="Genomic_DNA"/>
</dbReference>
<dbReference type="GO" id="GO:0016706">
    <property type="term" value="F:2-oxoglutarate-dependent dioxygenase activity"/>
    <property type="evidence" value="ECO:0007669"/>
    <property type="project" value="InterPro"/>
</dbReference>